<dbReference type="EMBL" id="JACBNQ010000012">
    <property type="protein sequence ID" value="NYB74671.1"/>
    <property type="molecule type" value="Genomic_DNA"/>
</dbReference>
<dbReference type="SMART" id="SM00862">
    <property type="entry name" value="Trans_reg_C"/>
    <property type="match status" value="1"/>
</dbReference>
<dbReference type="PROSITE" id="PS51755">
    <property type="entry name" value="OMPR_PHOB"/>
    <property type="match status" value="1"/>
</dbReference>
<protein>
    <submittedName>
        <fullName evidence="4">Response regulator transcription factor</fullName>
    </submittedName>
</protein>
<keyword evidence="5" id="KW-1185">Reference proteome</keyword>
<dbReference type="InterPro" id="IPR001867">
    <property type="entry name" value="OmpR/PhoB-type_DNA-bd"/>
</dbReference>
<feature type="DNA-binding region" description="OmpR/PhoB-type" evidence="2">
    <location>
        <begin position="54"/>
        <end position="149"/>
    </location>
</feature>
<dbReference type="GO" id="GO:0006355">
    <property type="term" value="P:regulation of DNA-templated transcription"/>
    <property type="evidence" value="ECO:0007669"/>
    <property type="project" value="InterPro"/>
</dbReference>
<gene>
    <name evidence="4" type="ORF">HZF24_11040</name>
</gene>
<keyword evidence="1 2" id="KW-0238">DNA-binding</keyword>
<dbReference type="RefSeq" id="WP_179238378.1">
    <property type="nucleotide sequence ID" value="NZ_JACBNQ010000012.1"/>
</dbReference>
<name>A0A974BKR2_SEDHY</name>
<organism evidence="4 5">
    <name type="scientific">Sedimentibacter hydroxybenzoicus DSM 7310</name>
    <dbReference type="NCBI Taxonomy" id="1123245"/>
    <lineage>
        <taxon>Bacteria</taxon>
        <taxon>Bacillati</taxon>
        <taxon>Bacillota</taxon>
        <taxon>Tissierellia</taxon>
        <taxon>Sedimentibacter</taxon>
    </lineage>
</organism>
<sequence>MESAIFENIQNIDEKLDNFVILQINSNDNSYKQISIEDFLEKLNIIELKSRKNKNIINFGLLTINTDNSEVYRDKVKIELSPREYKMFHLFIDNKGKILTNEQIINCVWGIAYANAGMLRVAIKRLRNKVDPDNKYLKTVRGKGYILTDI</sequence>
<evidence type="ECO:0000313" key="4">
    <source>
        <dbReference type="EMBL" id="NYB74671.1"/>
    </source>
</evidence>
<evidence type="ECO:0000313" key="5">
    <source>
        <dbReference type="Proteomes" id="UP000611629"/>
    </source>
</evidence>
<dbReference type="GO" id="GO:0003677">
    <property type="term" value="F:DNA binding"/>
    <property type="evidence" value="ECO:0007669"/>
    <property type="project" value="UniProtKB-UniRule"/>
</dbReference>
<dbReference type="InterPro" id="IPR036388">
    <property type="entry name" value="WH-like_DNA-bd_sf"/>
</dbReference>
<dbReference type="CDD" id="cd00383">
    <property type="entry name" value="trans_reg_C"/>
    <property type="match status" value="1"/>
</dbReference>
<dbReference type="SUPFAM" id="SSF46894">
    <property type="entry name" value="C-terminal effector domain of the bipartite response regulators"/>
    <property type="match status" value="1"/>
</dbReference>
<evidence type="ECO:0000256" key="1">
    <source>
        <dbReference type="ARBA" id="ARBA00023125"/>
    </source>
</evidence>
<dbReference type="Pfam" id="PF00486">
    <property type="entry name" value="Trans_reg_C"/>
    <property type="match status" value="1"/>
</dbReference>
<reference evidence="4" key="1">
    <citation type="submission" date="2020-07" db="EMBL/GenBank/DDBJ databases">
        <title>Genomic analysis of a strain of Sedimentibacter Hydroxybenzoicus DSM7310.</title>
        <authorList>
            <person name="Ma S."/>
        </authorList>
    </citation>
    <scope>NUCLEOTIDE SEQUENCE</scope>
    <source>
        <strain evidence="4">DSM 7310</strain>
    </source>
</reference>
<evidence type="ECO:0000256" key="2">
    <source>
        <dbReference type="PROSITE-ProRule" id="PRU01091"/>
    </source>
</evidence>
<accession>A0A974BKR2</accession>
<dbReference type="InterPro" id="IPR016032">
    <property type="entry name" value="Sig_transdc_resp-reg_C-effctor"/>
</dbReference>
<dbReference type="Proteomes" id="UP000611629">
    <property type="component" value="Unassembled WGS sequence"/>
</dbReference>
<dbReference type="Gene3D" id="1.10.10.10">
    <property type="entry name" value="Winged helix-like DNA-binding domain superfamily/Winged helix DNA-binding domain"/>
    <property type="match status" value="1"/>
</dbReference>
<dbReference type="GO" id="GO:0000160">
    <property type="term" value="P:phosphorelay signal transduction system"/>
    <property type="evidence" value="ECO:0007669"/>
    <property type="project" value="InterPro"/>
</dbReference>
<proteinExistence type="predicted"/>
<comment type="caution">
    <text evidence="4">The sequence shown here is derived from an EMBL/GenBank/DDBJ whole genome shotgun (WGS) entry which is preliminary data.</text>
</comment>
<feature type="domain" description="OmpR/PhoB-type" evidence="3">
    <location>
        <begin position="54"/>
        <end position="149"/>
    </location>
</feature>
<evidence type="ECO:0000259" key="3">
    <source>
        <dbReference type="PROSITE" id="PS51755"/>
    </source>
</evidence>
<dbReference type="AlphaFoldDB" id="A0A974BKR2"/>